<dbReference type="EMBL" id="NIRR01000027">
    <property type="protein sequence ID" value="OWP62349.1"/>
    <property type="molecule type" value="Genomic_DNA"/>
</dbReference>
<dbReference type="AlphaFoldDB" id="A0A246FIJ8"/>
<accession>A0A246FIJ8</accession>
<dbReference type="InterPro" id="IPR002725">
    <property type="entry name" value="YgjP-like_metallopeptidase"/>
</dbReference>
<evidence type="ECO:0000259" key="1">
    <source>
        <dbReference type="Pfam" id="PF01863"/>
    </source>
</evidence>
<name>A0A246FIJ8_9BACT</name>
<feature type="domain" description="YgjP-like metallopeptidase" evidence="1">
    <location>
        <begin position="19"/>
        <end position="228"/>
    </location>
</feature>
<dbReference type="Gene3D" id="3.30.2010.10">
    <property type="entry name" value="Metalloproteases ('zincins'), catalytic domain"/>
    <property type="match status" value="1"/>
</dbReference>
<dbReference type="PANTHER" id="PTHR30399:SF1">
    <property type="entry name" value="UTP PYROPHOSPHATASE"/>
    <property type="match status" value="1"/>
</dbReference>
<comment type="caution">
    <text evidence="2">The sequence shown here is derived from an EMBL/GenBank/DDBJ whole genome shotgun (WGS) entry which is preliminary data.</text>
</comment>
<dbReference type="Proteomes" id="UP000197277">
    <property type="component" value="Unassembled WGS sequence"/>
</dbReference>
<sequence>MPQTQIAGLQIDLVRKRMRSLRLTVYAGGRIRVSVPLQTPTAAIEEFVQARRGWIEKHQQRFAAREPAPQPRYESGETVPYLGQAYELLVSPTMGRASVVLLPENGQLHLRVPEGSTAAQREAVLTAWYRQQLKQMLPTLFTRWELVVGRTAVAWGVKQMRTRWGTCNIGARRVWLNLELVKRPLPCLEYVLVHELTHLHERLHNARFWGLMDQFMPDWRLHKAELNRVLLAPTASPDAD</sequence>
<dbReference type="OrthoDB" id="9811177at2"/>
<proteinExistence type="predicted"/>
<protein>
    <submittedName>
        <fullName evidence="2">Metal-dependent hydrolase</fullName>
    </submittedName>
</protein>
<keyword evidence="2" id="KW-0378">Hydrolase</keyword>
<dbReference type="PANTHER" id="PTHR30399">
    <property type="entry name" value="UNCHARACTERIZED PROTEIN YGJP"/>
    <property type="match status" value="1"/>
</dbReference>
<dbReference type="RefSeq" id="WP_088465234.1">
    <property type="nucleotide sequence ID" value="NZ_NIRR01000027.1"/>
</dbReference>
<gene>
    <name evidence="2" type="ORF">CDA63_14790</name>
</gene>
<dbReference type="InterPro" id="IPR053136">
    <property type="entry name" value="UTP_pyrophosphatase-like"/>
</dbReference>
<reference evidence="2 3" key="1">
    <citation type="submission" date="2017-06" db="EMBL/GenBank/DDBJ databases">
        <title>Hymenobacter amundsenii sp. nov. isolated from regoliths in Antarctica.</title>
        <authorList>
            <person name="Sedlacek I."/>
            <person name="Kralova S."/>
            <person name="Pantucek R."/>
            <person name="Svec P."/>
            <person name="Holochova P."/>
            <person name="Stankova E."/>
            <person name="Vrbovska V."/>
            <person name="Busse H.-J."/>
        </authorList>
    </citation>
    <scope>NUCLEOTIDE SEQUENCE [LARGE SCALE GENOMIC DNA]</scope>
    <source>
        <strain evidence="2 3">CCM 8682</strain>
    </source>
</reference>
<dbReference type="Pfam" id="PF01863">
    <property type="entry name" value="YgjP-like"/>
    <property type="match status" value="1"/>
</dbReference>
<keyword evidence="3" id="KW-1185">Reference proteome</keyword>
<dbReference type="CDD" id="cd07344">
    <property type="entry name" value="M48_yhfN_like"/>
    <property type="match status" value="1"/>
</dbReference>
<dbReference type="GO" id="GO:0016787">
    <property type="term" value="F:hydrolase activity"/>
    <property type="evidence" value="ECO:0007669"/>
    <property type="project" value="UniProtKB-KW"/>
</dbReference>
<evidence type="ECO:0000313" key="2">
    <source>
        <dbReference type="EMBL" id="OWP62349.1"/>
    </source>
</evidence>
<organism evidence="2 3">
    <name type="scientific">Hymenobacter amundsenii</name>
    <dbReference type="NCBI Taxonomy" id="2006685"/>
    <lineage>
        <taxon>Bacteria</taxon>
        <taxon>Pseudomonadati</taxon>
        <taxon>Bacteroidota</taxon>
        <taxon>Cytophagia</taxon>
        <taxon>Cytophagales</taxon>
        <taxon>Hymenobacteraceae</taxon>
        <taxon>Hymenobacter</taxon>
    </lineage>
</organism>
<evidence type="ECO:0000313" key="3">
    <source>
        <dbReference type="Proteomes" id="UP000197277"/>
    </source>
</evidence>